<proteinExistence type="predicted"/>
<gene>
    <name evidence="3" type="ORF">KIPB_005558</name>
</gene>
<dbReference type="EMBL" id="BDIP01001312">
    <property type="protein sequence ID" value="GIQ84116.1"/>
    <property type="molecule type" value="Genomic_DNA"/>
</dbReference>
<dbReference type="PROSITE" id="PS50003">
    <property type="entry name" value="PH_DOMAIN"/>
    <property type="match status" value="1"/>
</dbReference>
<dbReference type="OrthoDB" id="74314at2759"/>
<sequence>MSDGCDPVATLGSIMTHMAQLAQLQDKHSPTSPHPLSHKCRTLCETVATLESGLRRVETRRMDGSSAAQATSLTLLLQTVSAIAAYVSTYAPMGGAAWECVVQRCMTVGDADGRFTKLYTQLSDTSVTGWVGAEAEAEAETETGESETNEAGEAGGNNCHTGTTPTPSVPTPESVVSLDVCDMRDTLMQVVEGVGRGRRSKRKRETRATATDAAECISDAPDLGAVRGLISHMAGMDGGHGETLEVYRDLVSVVSDRLERAEEEEEEEEGEGEGEEEGTAAPPSASIDIKSLVFQPKVPLAPDRHTSFTGHLSGWLYKRGAVRKSWKRRWFTVSVEDPLIRYYASPTDPSPKGAILVSHLADIAVAEPSPSSWDRPMIRLVQPDRTWWLVVDGSDGAETVRLQQEWYEALSAMVVRSRSAQ</sequence>
<dbReference type="SUPFAM" id="SSF50729">
    <property type="entry name" value="PH domain-like"/>
    <property type="match status" value="1"/>
</dbReference>
<dbReference type="Proteomes" id="UP000265618">
    <property type="component" value="Unassembled WGS sequence"/>
</dbReference>
<dbReference type="SMART" id="SM00233">
    <property type="entry name" value="PH"/>
    <property type="match status" value="1"/>
</dbReference>
<dbReference type="PANTHER" id="PTHR14336">
    <property type="entry name" value="TANDEM PH DOMAIN CONTAINING PROTEIN"/>
    <property type="match status" value="1"/>
</dbReference>
<comment type="caution">
    <text evidence="3">The sequence shown here is derived from an EMBL/GenBank/DDBJ whole genome shotgun (WGS) entry which is preliminary data.</text>
</comment>
<evidence type="ECO:0000259" key="2">
    <source>
        <dbReference type="PROSITE" id="PS50003"/>
    </source>
</evidence>
<accession>A0A9K3GJ53</accession>
<dbReference type="AlphaFoldDB" id="A0A9K3GJ53"/>
<feature type="domain" description="PH" evidence="2">
    <location>
        <begin position="309"/>
        <end position="415"/>
    </location>
</feature>
<organism evidence="3 4">
    <name type="scientific">Kipferlia bialata</name>
    <dbReference type="NCBI Taxonomy" id="797122"/>
    <lineage>
        <taxon>Eukaryota</taxon>
        <taxon>Metamonada</taxon>
        <taxon>Carpediemonas-like organisms</taxon>
        <taxon>Kipferlia</taxon>
    </lineage>
</organism>
<dbReference type="InterPro" id="IPR001849">
    <property type="entry name" value="PH_domain"/>
</dbReference>
<feature type="region of interest" description="Disordered" evidence="1">
    <location>
        <begin position="134"/>
        <end position="174"/>
    </location>
</feature>
<dbReference type="InterPro" id="IPR051707">
    <property type="entry name" value="PI-Interact_SigTrans_Reg"/>
</dbReference>
<dbReference type="InterPro" id="IPR011993">
    <property type="entry name" value="PH-like_dom_sf"/>
</dbReference>
<protein>
    <recommendedName>
        <fullName evidence="2">PH domain-containing protein</fullName>
    </recommendedName>
</protein>
<evidence type="ECO:0000256" key="1">
    <source>
        <dbReference type="SAM" id="MobiDB-lite"/>
    </source>
</evidence>
<evidence type="ECO:0000313" key="4">
    <source>
        <dbReference type="Proteomes" id="UP000265618"/>
    </source>
</evidence>
<reference evidence="3 4" key="1">
    <citation type="journal article" date="2018" name="PLoS ONE">
        <title>The draft genome of Kipferlia bialata reveals reductive genome evolution in fornicate parasites.</title>
        <authorList>
            <person name="Tanifuji G."/>
            <person name="Takabayashi S."/>
            <person name="Kume K."/>
            <person name="Takagi M."/>
            <person name="Nakayama T."/>
            <person name="Kamikawa R."/>
            <person name="Inagaki Y."/>
            <person name="Hashimoto T."/>
        </authorList>
    </citation>
    <scope>NUCLEOTIDE SEQUENCE [LARGE SCALE GENOMIC DNA]</scope>
    <source>
        <strain evidence="3">NY0173</strain>
    </source>
</reference>
<evidence type="ECO:0000313" key="3">
    <source>
        <dbReference type="EMBL" id="GIQ84116.1"/>
    </source>
</evidence>
<keyword evidence="4" id="KW-1185">Reference proteome</keyword>
<feature type="compositionally biased region" description="Low complexity" evidence="1">
    <location>
        <begin position="151"/>
        <end position="174"/>
    </location>
</feature>
<dbReference type="Pfam" id="PF00169">
    <property type="entry name" value="PH"/>
    <property type="match status" value="1"/>
</dbReference>
<feature type="compositionally biased region" description="Acidic residues" evidence="1">
    <location>
        <begin position="261"/>
        <end position="278"/>
    </location>
</feature>
<dbReference type="Gene3D" id="2.30.29.30">
    <property type="entry name" value="Pleckstrin-homology domain (PH domain)/Phosphotyrosine-binding domain (PTB)"/>
    <property type="match status" value="1"/>
</dbReference>
<feature type="region of interest" description="Disordered" evidence="1">
    <location>
        <begin position="256"/>
        <end position="283"/>
    </location>
</feature>
<feature type="compositionally biased region" description="Acidic residues" evidence="1">
    <location>
        <begin position="135"/>
        <end position="150"/>
    </location>
</feature>
<name>A0A9K3GJ53_9EUKA</name>